<sequence>MPALLVQIALVVILVRAAYTVVRHFQTSSPDWFEAAFQVSIGIVSLWLLLDYF</sequence>
<evidence type="ECO:0000313" key="3">
    <source>
        <dbReference type="Proteomes" id="UP000199387"/>
    </source>
</evidence>
<accession>A0A1G6LV06</accession>
<proteinExistence type="predicted"/>
<keyword evidence="1" id="KW-1133">Transmembrane helix</keyword>
<name>A0A1G6LV06_9BACL</name>
<protein>
    <submittedName>
        <fullName evidence="2">Uncharacterized protein</fullName>
    </submittedName>
</protein>
<keyword evidence="3" id="KW-1185">Reference proteome</keyword>
<reference evidence="2 3" key="1">
    <citation type="submission" date="2016-10" db="EMBL/GenBank/DDBJ databases">
        <authorList>
            <person name="de Groot N.N."/>
        </authorList>
    </citation>
    <scope>NUCLEOTIDE SEQUENCE [LARGE SCALE GENOMIC DNA]</scope>
    <source>
        <strain evidence="2 3">DSM 45514</strain>
    </source>
</reference>
<keyword evidence="1" id="KW-0812">Transmembrane</keyword>
<evidence type="ECO:0000313" key="2">
    <source>
        <dbReference type="EMBL" id="SDC46927.1"/>
    </source>
</evidence>
<feature type="transmembrane region" description="Helical" evidence="1">
    <location>
        <begin position="33"/>
        <end position="50"/>
    </location>
</feature>
<keyword evidence="1" id="KW-0472">Membrane</keyword>
<dbReference type="EMBL" id="FMZA01000008">
    <property type="protein sequence ID" value="SDC46927.1"/>
    <property type="molecule type" value="Genomic_DNA"/>
</dbReference>
<dbReference type="Proteomes" id="UP000199387">
    <property type="component" value="Unassembled WGS sequence"/>
</dbReference>
<dbReference type="STRING" id="1236220.SAMN04488112_108134"/>
<dbReference type="RefSeq" id="WP_176757894.1">
    <property type="nucleotide sequence ID" value="NZ_FMZA01000008.1"/>
</dbReference>
<gene>
    <name evidence="2" type="ORF">SAMN04488112_108134</name>
</gene>
<organism evidence="2 3">
    <name type="scientific">Melghirimyces thermohalophilus</name>
    <dbReference type="NCBI Taxonomy" id="1236220"/>
    <lineage>
        <taxon>Bacteria</taxon>
        <taxon>Bacillati</taxon>
        <taxon>Bacillota</taxon>
        <taxon>Bacilli</taxon>
        <taxon>Bacillales</taxon>
        <taxon>Thermoactinomycetaceae</taxon>
        <taxon>Melghirimyces</taxon>
    </lineage>
</organism>
<evidence type="ECO:0000256" key="1">
    <source>
        <dbReference type="SAM" id="Phobius"/>
    </source>
</evidence>
<dbReference type="AlphaFoldDB" id="A0A1G6LV06"/>